<protein>
    <submittedName>
        <fullName evidence="1">Uncharacterized protein</fullName>
    </submittedName>
</protein>
<organism evidence="1 2">
    <name type="scientific">Phytophthora fragariae</name>
    <dbReference type="NCBI Taxonomy" id="53985"/>
    <lineage>
        <taxon>Eukaryota</taxon>
        <taxon>Sar</taxon>
        <taxon>Stramenopiles</taxon>
        <taxon>Oomycota</taxon>
        <taxon>Peronosporomycetes</taxon>
        <taxon>Peronosporales</taxon>
        <taxon>Peronosporaceae</taxon>
        <taxon>Phytophthora</taxon>
    </lineage>
</organism>
<proteinExistence type="predicted"/>
<name>A0A6G0Q8R8_9STRA</name>
<sequence length="76" mass="8587">MPVYQAVLAARYPRAAEEPVAAGRQSDRVARISWARVSKEVSTYLLLVLRGLEFLVEEEIRSKLQVRARLSAVNCE</sequence>
<evidence type="ECO:0000313" key="2">
    <source>
        <dbReference type="Proteomes" id="UP000486351"/>
    </source>
</evidence>
<feature type="non-terminal residue" evidence="1">
    <location>
        <position position="76"/>
    </location>
</feature>
<dbReference type="Proteomes" id="UP000486351">
    <property type="component" value="Unassembled WGS sequence"/>
</dbReference>
<accession>A0A6G0Q8R8</accession>
<comment type="caution">
    <text evidence="1">The sequence shown here is derived from an EMBL/GenBank/DDBJ whole genome shotgun (WGS) entry which is preliminary data.</text>
</comment>
<gene>
    <name evidence="1" type="ORF">PF008_g29358</name>
</gene>
<dbReference type="EMBL" id="QXFY01004782">
    <property type="protein sequence ID" value="KAE9275411.1"/>
    <property type="molecule type" value="Genomic_DNA"/>
</dbReference>
<reference evidence="1 2" key="1">
    <citation type="submission" date="2018-09" db="EMBL/GenBank/DDBJ databases">
        <title>Genomic investigation of the strawberry pathogen Phytophthora fragariae indicates pathogenicity is determined by transcriptional variation in three key races.</title>
        <authorList>
            <person name="Adams T.M."/>
            <person name="Armitage A.D."/>
            <person name="Sobczyk M.K."/>
            <person name="Bates H.J."/>
            <person name="Dunwell J.M."/>
            <person name="Nellist C.F."/>
            <person name="Harrison R.J."/>
        </authorList>
    </citation>
    <scope>NUCLEOTIDE SEQUENCE [LARGE SCALE GENOMIC DNA]</scope>
    <source>
        <strain evidence="1 2">NOV-77</strain>
    </source>
</reference>
<evidence type="ECO:0000313" key="1">
    <source>
        <dbReference type="EMBL" id="KAE9275411.1"/>
    </source>
</evidence>
<dbReference type="AlphaFoldDB" id="A0A6G0Q8R8"/>